<dbReference type="Gene3D" id="2.60.120.10">
    <property type="entry name" value="Jelly Rolls"/>
    <property type="match status" value="1"/>
</dbReference>
<comment type="caution">
    <text evidence="2">The sequence shown here is derived from an EMBL/GenBank/DDBJ whole genome shotgun (WGS) entry which is preliminary data.</text>
</comment>
<name>A0ABS4YIT8_9MICO</name>
<protein>
    <submittedName>
        <fullName evidence="2">Quercetin dioxygenase-like cupin family protein</fullName>
    </submittedName>
</protein>
<dbReference type="InterPro" id="IPR047263">
    <property type="entry name" value="HNL-like_cupin"/>
</dbReference>
<keyword evidence="3" id="KW-1185">Reference proteome</keyword>
<gene>
    <name evidence="2" type="ORF">JOF44_001552</name>
</gene>
<accession>A0ABS4YIT8</accession>
<dbReference type="SUPFAM" id="SSF51182">
    <property type="entry name" value="RmlC-like cupins"/>
    <property type="match status" value="1"/>
</dbReference>
<evidence type="ECO:0000313" key="3">
    <source>
        <dbReference type="Proteomes" id="UP000698222"/>
    </source>
</evidence>
<evidence type="ECO:0000313" key="2">
    <source>
        <dbReference type="EMBL" id="MBP2408649.1"/>
    </source>
</evidence>
<dbReference type="InterPro" id="IPR014710">
    <property type="entry name" value="RmlC-like_jellyroll"/>
</dbReference>
<dbReference type="Pfam" id="PF07883">
    <property type="entry name" value="Cupin_2"/>
    <property type="match status" value="1"/>
</dbReference>
<dbReference type="EMBL" id="JAGIOC010000001">
    <property type="protein sequence ID" value="MBP2408649.1"/>
    <property type="molecule type" value="Genomic_DNA"/>
</dbReference>
<dbReference type="PANTHER" id="PTHR43698">
    <property type="entry name" value="RIBD C-TERMINAL DOMAIN CONTAINING PROTEIN"/>
    <property type="match status" value="1"/>
</dbReference>
<dbReference type="RefSeq" id="WP_209889432.1">
    <property type="nucleotide sequence ID" value="NZ_BAAAJV010000001.1"/>
</dbReference>
<dbReference type="Proteomes" id="UP000698222">
    <property type="component" value="Unassembled WGS sequence"/>
</dbReference>
<reference evidence="2 3" key="1">
    <citation type="submission" date="2021-03" db="EMBL/GenBank/DDBJ databases">
        <title>Sequencing the genomes of 1000 actinobacteria strains.</title>
        <authorList>
            <person name="Klenk H.-P."/>
        </authorList>
    </citation>
    <scope>NUCLEOTIDE SEQUENCE [LARGE SCALE GENOMIC DNA]</scope>
    <source>
        <strain evidence="2 3">DSM 14564</strain>
    </source>
</reference>
<dbReference type="CDD" id="cd02233">
    <property type="entry name" value="cupin_HNL-like"/>
    <property type="match status" value="1"/>
</dbReference>
<proteinExistence type="predicted"/>
<feature type="domain" description="Cupin type-2" evidence="1">
    <location>
        <begin position="39"/>
        <end position="100"/>
    </location>
</feature>
<evidence type="ECO:0000259" key="1">
    <source>
        <dbReference type="Pfam" id="PF07883"/>
    </source>
</evidence>
<organism evidence="2 3">
    <name type="scientific">Brachybacterium fresconis</name>
    <dbReference type="NCBI Taxonomy" id="173363"/>
    <lineage>
        <taxon>Bacteria</taxon>
        <taxon>Bacillati</taxon>
        <taxon>Actinomycetota</taxon>
        <taxon>Actinomycetes</taxon>
        <taxon>Micrococcales</taxon>
        <taxon>Dermabacteraceae</taxon>
        <taxon>Brachybacterium</taxon>
    </lineage>
</organism>
<dbReference type="InterPro" id="IPR013096">
    <property type="entry name" value="Cupin_2"/>
</dbReference>
<dbReference type="InterPro" id="IPR011051">
    <property type="entry name" value="RmlC_Cupin_sf"/>
</dbReference>
<sequence>MKKLPRKPTATGPAETFTGSVLVDGIRGPMDGSRVAMAHVHFAPGARTYWHTHPVGQTLYGTDGIGVVVSRDGSVVTLEPGRTVWIPPHEEHWHGALDDQLMAHIAIQEGDDTDETVTWLDPVGDEEFARANETARGR</sequence>
<dbReference type="PANTHER" id="PTHR43698:SF1">
    <property type="entry name" value="BLL4564 PROTEIN"/>
    <property type="match status" value="1"/>
</dbReference>